<evidence type="ECO:0000256" key="9">
    <source>
        <dbReference type="ARBA" id="ARBA00022741"/>
    </source>
</evidence>
<evidence type="ECO:0000256" key="2">
    <source>
        <dbReference type="ARBA" id="ARBA00004170"/>
    </source>
</evidence>
<evidence type="ECO:0000313" key="18">
    <source>
        <dbReference type="RefSeq" id="XP_027062998.1"/>
    </source>
</evidence>
<evidence type="ECO:0000256" key="7">
    <source>
        <dbReference type="ARBA" id="ARBA00022667"/>
    </source>
</evidence>
<evidence type="ECO:0000256" key="4">
    <source>
        <dbReference type="ARBA" id="ARBA00008894"/>
    </source>
</evidence>
<dbReference type="Pfam" id="PF23559">
    <property type="entry name" value="WHD_DRP"/>
    <property type="match status" value="1"/>
</dbReference>
<reference evidence="17" key="1">
    <citation type="journal article" date="2025" name="Foods">
        <title>Unveiling the Microbial Signatures of Arabica Coffee Cherries: Insights into Ripeness Specific Diversity, Functional Traits, and Implications for Quality and Safety.</title>
        <authorList>
            <consortium name="RefSeq"/>
            <person name="Tenea G.N."/>
            <person name="Cifuentes V."/>
            <person name="Reyes P."/>
            <person name="Cevallos-Vallejos M."/>
        </authorList>
    </citation>
    <scope>NUCLEOTIDE SEQUENCE [LARGE SCALE GENOMIC DNA]</scope>
</reference>
<dbReference type="GO" id="GO:0016020">
    <property type="term" value="C:membrane"/>
    <property type="evidence" value="ECO:0007669"/>
    <property type="project" value="UniProtKB-SubCell"/>
</dbReference>
<dbReference type="InterPro" id="IPR027417">
    <property type="entry name" value="P-loop_NTPase"/>
</dbReference>
<evidence type="ECO:0000256" key="3">
    <source>
        <dbReference type="ARBA" id="ARBA00004496"/>
    </source>
</evidence>
<evidence type="ECO:0000259" key="16">
    <source>
        <dbReference type="Pfam" id="PF23598"/>
    </source>
</evidence>
<dbReference type="InterPro" id="IPR032675">
    <property type="entry name" value="LRR_dom_sf"/>
</dbReference>
<dbReference type="Pfam" id="PF23598">
    <property type="entry name" value="LRR_14"/>
    <property type="match status" value="1"/>
</dbReference>
<dbReference type="InterPro" id="IPR038005">
    <property type="entry name" value="RX-like_CC"/>
</dbReference>
<comment type="function">
    <text evidence="1">Confers resistance to late blight (Phytophthora infestans) races carrying the avirulence gene Avr1. Resistance proteins guard the plant against pathogens that contain an appropriate avirulence protein via an indirect interaction with this avirulence protein. That triggers a defense system including the hypersensitive response, which restricts the pathogen growth.</text>
</comment>
<dbReference type="Gene3D" id="1.10.8.430">
    <property type="entry name" value="Helical domain of apoptotic protease-activating factors"/>
    <property type="match status" value="1"/>
</dbReference>
<evidence type="ECO:0000313" key="17">
    <source>
        <dbReference type="Proteomes" id="UP001652660"/>
    </source>
</evidence>
<dbReference type="Pfam" id="PF12061">
    <property type="entry name" value="NB-LRR"/>
    <property type="match status" value="1"/>
</dbReference>
<evidence type="ECO:0000256" key="1">
    <source>
        <dbReference type="ARBA" id="ARBA00002074"/>
    </source>
</evidence>
<keyword evidence="8" id="KW-0677">Repeat</keyword>
<dbReference type="PANTHER" id="PTHR23155">
    <property type="entry name" value="DISEASE RESISTANCE PROTEIN RP"/>
    <property type="match status" value="1"/>
</dbReference>
<comment type="similarity">
    <text evidence="4">Belongs to the disease resistance NB-LRR family.</text>
</comment>
<dbReference type="GO" id="GO:0005524">
    <property type="term" value="F:ATP binding"/>
    <property type="evidence" value="ECO:0007669"/>
    <property type="project" value="UniProtKB-KW"/>
</dbReference>
<dbReference type="InterPro" id="IPR002182">
    <property type="entry name" value="NB-ARC"/>
</dbReference>
<dbReference type="RefSeq" id="XP_027062998.1">
    <property type="nucleotide sequence ID" value="XM_027207197.2"/>
</dbReference>
<dbReference type="InterPro" id="IPR036388">
    <property type="entry name" value="WH-like_DNA-bd_sf"/>
</dbReference>
<comment type="subcellular location">
    <subcellularLocation>
        <location evidence="3">Cytoplasm</location>
    </subcellularLocation>
    <subcellularLocation>
        <location evidence="2">Membrane</location>
        <topology evidence="2">Peripheral membrane protein</topology>
    </subcellularLocation>
</comment>
<dbReference type="InterPro" id="IPR044974">
    <property type="entry name" value="Disease_R_plants"/>
</dbReference>
<gene>
    <name evidence="18" type="primary">LOC113689427</name>
</gene>
<dbReference type="GO" id="GO:0043531">
    <property type="term" value="F:ADP binding"/>
    <property type="evidence" value="ECO:0007669"/>
    <property type="project" value="InterPro"/>
</dbReference>
<dbReference type="Gene3D" id="3.80.10.10">
    <property type="entry name" value="Ribonuclease Inhibitor"/>
    <property type="match status" value="1"/>
</dbReference>
<feature type="domain" description="Late blight resistance protein R1A-like N-terminal" evidence="14">
    <location>
        <begin position="121"/>
        <end position="308"/>
    </location>
</feature>
<dbReference type="Gene3D" id="3.40.50.300">
    <property type="entry name" value="P-loop containing nucleotide triphosphate hydrolases"/>
    <property type="match status" value="1"/>
</dbReference>
<protein>
    <submittedName>
        <fullName evidence="18">Late blight resistance protein homolog R1A-3</fullName>
    </submittedName>
</protein>
<proteinExistence type="inferred from homology"/>
<evidence type="ECO:0000259" key="15">
    <source>
        <dbReference type="Pfam" id="PF23559"/>
    </source>
</evidence>
<dbReference type="PANTHER" id="PTHR23155:SF1152">
    <property type="entry name" value="AAA+ ATPASE DOMAIN-CONTAINING PROTEIN"/>
    <property type="match status" value="1"/>
</dbReference>
<keyword evidence="9" id="KW-0547">Nucleotide-binding</keyword>
<evidence type="ECO:0000259" key="13">
    <source>
        <dbReference type="Pfam" id="PF00931"/>
    </source>
</evidence>
<dbReference type="InterPro" id="IPR058922">
    <property type="entry name" value="WHD_DRP"/>
</dbReference>
<keyword evidence="5" id="KW-0963">Cytoplasm</keyword>
<evidence type="ECO:0000256" key="5">
    <source>
        <dbReference type="ARBA" id="ARBA00022490"/>
    </source>
</evidence>
<dbReference type="InterPro" id="IPR042197">
    <property type="entry name" value="Apaf_helical"/>
</dbReference>
<name>A0A6P6S9X7_COFAR</name>
<dbReference type="GO" id="GO:0051607">
    <property type="term" value="P:defense response to virus"/>
    <property type="evidence" value="ECO:0007669"/>
    <property type="project" value="UniProtKB-ARBA"/>
</dbReference>
<dbReference type="SUPFAM" id="SSF52540">
    <property type="entry name" value="P-loop containing nucleoside triphosphate hydrolases"/>
    <property type="match status" value="1"/>
</dbReference>
<keyword evidence="17" id="KW-1185">Reference proteome</keyword>
<keyword evidence="12" id="KW-0175">Coiled coil</keyword>
<dbReference type="PRINTS" id="PR00364">
    <property type="entry name" value="DISEASERSIST"/>
</dbReference>
<keyword evidence="11" id="KW-0067">ATP-binding</keyword>
<feature type="domain" description="Disease resistance R13L4/SHOC-2-like LRR" evidence="16">
    <location>
        <begin position="871"/>
        <end position="1159"/>
    </location>
</feature>
<evidence type="ECO:0000259" key="14">
    <source>
        <dbReference type="Pfam" id="PF12061"/>
    </source>
</evidence>
<sequence>MASSSFICISSALDDLQSLLNIFHYPEFLLSVKNWLTFLRTFILCATKWGKDYVHLASDDKEGVDNHHASLEALIVRIEDAISKRAQELHSIYLSSSENPSYNQVFKIVDCIEGSDMVSLRPEIYRWYFFFSDCSSKLSSNLIVGKDDIMEFMDSLLESLEDFHDWGFADGLIKALEEKLEFLKNFIRFVTLHDVEDTQLGPLLTHVKAVAIKAARLSYQCKFVKKSELQDETEKSILELLLKIIPVDPQVHETCVQALIASKLSRKSLGDTDGQILRDFVDSLLCNLGDILKSGPAILSPSLNAIKDGVLLSQDMELLSSDLLKKIQLIETTVAQRCPDPSLFDYPKTNGLGFIDFLLENLMELTSTEAGSITFMNHPIQAVQEELVCLRSLLGRIVELHSEDEDLQAIRDRLIKVAYRIEFLIDSLMVGDDLDSSSMSFHSIVEEIKVIKAKALQICDNDRLHGKVKKVSKRLYHMPTQFNKPIINDVVVGLEYESASIINRLTRGSLQLQIVSIVGMPGLGKTTLARKVYNSSSVTSYFHKRAWCTVSQVYHKRNLLLEILTCIESKLPDNVFEMSVEDLAHQVKKRLLRNKYLIVLDDVWDIEAWNGLEASFPDNGNGSRVIFTSRRQDVAPQDKLDQEPHSLRQLTPDESWDLLKAKLYPGQDLAPPELCEIRQQVVEMCQGLPLTVVILAGILSRMDPYGWKEAVEGLSSRNVSSTEQCTATLELSYKHLPDTLKACFLYFGGFPEDHEHDTKRLISLWVAEGFVQKTQLKRSEDVANDYLMELISRSLVIVSKPRSLDGVKACRIHDLLYEFCVTKAKEEKLLQLVRRYDDLSAFTVPCYLRRLCIDSKFEHFDNLRLFSPAIRSLLLFSHDDDGRSSFDLRFIFHIIKLVKVLDLGQIYLRGTFPRELDRLVHLRYLAILGSDGQFPASISNLTNLETLIWRNSMHCSVSLPDTIWNLKKLRHLELIDEVDKYYCFFFPSDNLDNSSQLCDLDFLSCLSLDPGENISNLLRKFPNIRKLRCSVNLEPDVQYHVAMDSLTQLESLSLSRVLYGYQQFHIDFQFPLTIKKLTLFYFGMPWRKMAAIGNLPNLEVLKLLEEAFEGEIWEMEAEKFPKVRFLKLASLNIVKWTASSEYEYEDQDYFPRLQKLVLESCDALQEIPSCLGNSSTLEIIEVSKCPNCTSSLEEIEDEQRSNGYTDLKILIS</sequence>
<evidence type="ECO:0000256" key="12">
    <source>
        <dbReference type="ARBA" id="ARBA00023054"/>
    </source>
</evidence>
<dbReference type="SUPFAM" id="SSF52058">
    <property type="entry name" value="L domain-like"/>
    <property type="match status" value="1"/>
</dbReference>
<evidence type="ECO:0000256" key="10">
    <source>
        <dbReference type="ARBA" id="ARBA00022821"/>
    </source>
</evidence>
<dbReference type="InterPro" id="IPR021929">
    <property type="entry name" value="R1A-like_N"/>
</dbReference>
<dbReference type="Proteomes" id="UP001652660">
    <property type="component" value="Chromosome 5c"/>
</dbReference>
<keyword evidence="6" id="KW-0433">Leucine-rich repeat</keyword>
<evidence type="ECO:0000256" key="8">
    <source>
        <dbReference type="ARBA" id="ARBA00022737"/>
    </source>
</evidence>
<evidence type="ECO:0000256" key="11">
    <source>
        <dbReference type="ARBA" id="ARBA00022840"/>
    </source>
</evidence>
<keyword evidence="10" id="KW-0611">Plant defense</keyword>
<evidence type="ECO:0000256" key="6">
    <source>
        <dbReference type="ARBA" id="ARBA00022614"/>
    </source>
</evidence>
<reference evidence="18" key="2">
    <citation type="submission" date="2025-08" db="UniProtKB">
        <authorList>
            <consortium name="RefSeq"/>
        </authorList>
    </citation>
    <scope>IDENTIFICATION</scope>
    <source>
        <tissue evidence="18">Leaves</tissue>
    </source>
</reference>
<dbReference type="Gene3D" id="1.10.10.10">
    <property type="entry name" value="Winged helix-like DNA-binding domain superfamily/Winged helix DNA-binding domain"/>
    <property type="match status" value="1"/>
</dbReference>
<dbReference type="AlphaFoldDB" id="A0A6P6S9X7"/>
<accession>A0A6P6S9X7</accession>
<dbReference type="Pfam" id="PF00931">
    <property type="entry name" value="NB-ARC"/>
    <property type="match status" value="1"/>
</dbReference>
<dbReference type="CDD" id="cd14798">
    <property type="entry name" value="RX-CC_like"/>
    <property type="match status" value="1"/>
</dbReference>
<dbReference type="InterPro" id="IPR055414">
    <property type="entry name" value="LRR_R13L4/SHOC2-like"/>
</dbReference>
<dbReference type="GeneID" id="113689427"/>
<dbReference type="FunFam" id="3.40.50.300:FF:001091">
    <property type="entry name" value="Probable disease resistance protein At1g61300"/>
    <property type="match status" value="1"/>
</dbReference>
<dbReference type="FunFam" id="1.10.10.10:FF:000322">
    <property type="entry name" value="Probable disease resistance protein At1g63360"/>
    <property type="match status" value="1"/>
</dbReference>
<dbReference type="OrthoDB" id="1935686at2759"/>
<dbReference type="GO" id="GO:0009626">
    <property type="term" value="P:plant-type hypersensitive response"/>
    <property type="evidence" value="ECO:0007669"/>
    <property type="project" value="UniProtKB-KW"/>
</dbReference>
<feature type="domain" description="NB-ARC" evidence="13">
    <location>
        <begin position="497"/>
        <end position="665"/>
    </location>
</feature>
<keyword evidence="7" id="KW-0381">Hypersensitive response</keyword>
<feature type="domain" description="Disease resistance protein winged helix" evidence="15">
    <location>
        <begin position="750"/>
        <end position="819"/>
    </location>
</feature>
<organism evidence="17 18">
    <name type="scientific">Coffea arabica</name>
    <name type="common">Arabian coffee</name>
    <dbReference type="NCBI Taxonomy" id="13443"/>
    <lineage>
        <taxon>Eukaryota</taxon>
        <taxon>Viridiplantae</taxon>
        <taxon>Streptophyta</taxon>
        <taxon>Embryophyta</taxon>
        <taxon>Tracheophyta</taxon>
        <taxon>Spermatophyta</taxon>
        <taxon>Magnoliopsida</taxon>
        <taxon>eudicotyledons</taxon>
        <taxon>Gunneridae</taxon>
        <taxon>Pentapetalae</taxon>
        <taxon>asterids</taxon>
        <taxon>lamiids</taxon>
        <taxon>Gentianales</taxon>
        <taxon>Rubiaceae</taxon>
        <taxon>Ixoroideae</taxon>
        <taxon>Gardenieae complex</taxon>
        <taxon>Bertiereae - Coffeeae clade</taxon>
        <taxon>Coffeeae</taxon>
        <taxon>Coffea</taxon>
    </lineage>
</organism>
<dbReference type="GO" id="GO:0005737">
    <property type="term" value="C:cytoplasm"/>
    <property type="evidence" value="ECO:0007669"/>
    <property type="project" value="UniProtKB-SubCell"/>
</dbReference>